<dbReference type="RefSeq" id="WP_099623288.1">
    <property type="nucleotide sequence ID" value="NZ_CP024201.1"/>
</dbReference>
<evidence type="ECO:0000256" key="4">
    <source>
        <dbReference type="ARBA" id="ARBA00023163"/>
    </source>
</evidence>
<dbReference type="KEGG" id="cmb:CSW64_17420"/>
<dbReference type="AlphaFoldDB" id="A0A2D2B1A5"/>
<evidence type="ECO:0000256" key="2">
    <source>
        <dbReference type="ARBA" id="ARBA00023015"/>
    </source>
</evidence>
<dbReference type="InterPro" id="IPR036388">
    <property type="entry name" value="WH-like_DNA-bd_sf"/>
</dbReference>
<dbReference type="PANTHER" id="PTHR30118">
    <property type="entry name" value="HTH-TYPE TRANSCRIPTIONAL REGULATOR LEUO-RELATED"/>
    <property type="match status" value="1"/>
</dbReference>
<protein>
    <submittedName>
        <fullName evidence="6">LysR family transcriptional regulator</fullName>
    </submittedName>
</protein>
<dbReference type="SUPFAM" id="SSF46785">
    <property type="entry name" value="Winged helix' DNA-binding domain"/>
    <property type="match status" value="1"/>
</dbReference>
<dbReference type="GO" id="GO:0003700">
    <property type="term" value="F:DNA-binding transcription factor activity"/>
    <property type="evidence" value="ECO:0007669"/>
    <property type="project" value="InterPro"/>
</dbReference>
<dbReference type="Proteomes" id="UP000228945">
    <property type="component" value="Chromosome"/>
</dbReference>
<evidence type="ECO:0000256" key="1">
    <source>
        <dbReference type="ARBA" id="ARBA00009437"/>
    </source>
</evidence>
<organism evidence="6 7">
    <name type="scientific">Caulobacter mirabilis</name>
    <dbReference type="NCBI Taxonomy" id="69666"/>
    <lineage>
        <taxon>Bacteria</taxon>
        <taxon>Pseudomonadati</taxon>
        <taxon>Pseudomonadota</taxon>
        <taxon>Alphaproteobacteria</taxon>
        <taxon>Caulobacterales</taxon>
        <taxon>Caulobacteraceae</taxon>
        <taxon>Caulobacter</taxon>
    </lineage>
</organism>
<keyword evidence="7" id="KW-1185">Reference proteome</keyword>
<dbReference type="SUPFAM" id="SSF53850">
    <property type="entry name" value="Periplasmic binding protein-like II"/>
    <property type="match status" value="1"/>
</dbReference>
<keyword evidence="2" id="KW-0805">Transcription regulation</keyword>
<gene>
    <name evidence="6" type="ORF">CSW64_17420</name>
</gene>
<dbReference type="InterPro" id="IPR050389">
    <property type="entry name" value="LysR-type_TF"/>
</dbReference>
<dbReference type="EMBL" id="CP024201">
    <property type="protein sequence ID" value="ATQ44040.1"/>
    <property type="molecule type" value="Genomic_DNA"/>
</dbReference>
<dbReference type="GO" id="GO:0003677">
    <property type="term" value="F:DNA binding"/>
    <property type="evidence" value="ECO:0007669"/>
    <property type="project" value="UniProtKB-KW"/>
</dbReference>
<reference evidence="6 7" key="1">
    <citation type="submission" date="2017-10" db="EMBL/GenBank/DDBJ databases">
        <title>Genome sequence of Caulobacter mirabilis FWC38.</title>
        <authorList>
            <person name="Fiebig A."/>
            <person name="Crosson S."/>
        </authorList>
    </citation>
    <scope>NUCLEOTIDE SEQUENCE [LARGE SCALE GENOMIC DNA]</scope>
    <source>
        <strain evidence="6 7">FWC 38</strain>
    </source>
</reference>
<dbReference type="PROSITE" id="PS50931">
    <property type="entry name" value="HTH_LYSR"/>
    <property type="match status" value="1"/>
</dbReference>
<dbReference type="CDD" id="cd08460">
    <property type="entry name" value="PBP2_DntR_like_1"/>
    <property type="match status" value="1"/>
</dbReference>
<keyword evidence="4" id="KW-0804">Transcription</keyword>
<dbReference type="InterPro" id="IPR005119">
    <property type="entry name" value="LysR_subst-bd"/>
</dbReference>
<dbReference type="Pfam" id="PF03466">
    <property type="entry name" value="LysR_substrate"/>
    <property type="match status" value="1"/>
</dbReference>
<dbReference type="InterPro" id="IPR036390">
    <property type="entry name" value="WH_DNA-bd_sf"/>
</dbReference>
<evidence type="ECO:0000313" key="6">
    <source>
        <dbReference type="EMBL" id="ATQ44040.1"/>
    </source>
</evidence>
<dbReference type="Gene3D" id="3.40.190.10">
    <property type="entry name" value="Periplasmic binding protein-like II"/>
    <property type="match status" value="2"/>
</dbReference>
<evidence type="ECO:0000259" key="5">
    <source>
        <dbReference type="PROSITE" id="PS50931"/>
    </source>
</evidence>
<comment type="similarity">
    <text evidence="1">Belongs to the LysR transcriptional regulatory family.</text>
</comment>
<dbReference type="PANTHER" id="PTHR30118:SF15">
    <property type="entry name" value="TRANSCRIPTIONAL REGULATORY PROTEIN"/>
    <property type="match status" value="1"/>
</dbReference>
<sequence>MTTPDLNLLVALDVLIEEGSVTLAAERLGMSAPSLSRALARIRETVGDPILVRAGRDLAPTPRALEIRDQVHRIVEEAKALLRPSGPVSFAALERQFTIRANEAFAGAFAAALLSRLRDEAPGVTLRFAPEGEADDDALREGRIDLDIGALRAMGPEVRVQTIFRDRYAGVARPDHPIFDAPITPERLAAFEQISASRRGRARGPVDSALGDLGLERRVPLIVGSFHAALFALPNSDLIGLVPRQVVLGIERLGMNLRTFDPPVDLETVVMAQAWHPRLDNDPAHRFLRNAVREVCSRS</sequence>
<dbReference type="Gene3D" id="1.10.10.10">
    <property type="entry name" value="Winged helix-like DNA-binding domain superfamily/Winged helix DNA-binding domain"/>
    <property type="match status" value="1"/>
</dbReference>
<dbReference type="OrthoDB" id="8455878at2"/>
<evidence type="ECO:0000256" key="3">
    <source>
        <dbReference type="ARBA" id="ARBA00023125"/>
    </source>
</evidence>
<dbReference type="Pfam" id="PF00126">
    <property type="entry name" value="HTH_1"/>
    <property type="match status" value="1"/>
</dbReference>
<proteinExistence type="inferred from homology"/>
<name>A0A2D2B1A5_9CAUL</name>
<feature type="domain" description="HTH lysR-type" evidence="5">
    <location>
        <begin position="4"/>
        <end position="61"/>
    </location>
</feature>
<keyword evidence="3" id="KW-0238">DNA-binding</keyword>
<dbReference type="InterPro" id="IPR000847">
    <property type="entry name" value="LysR_HTH_N"/>
</dbReference>
<accession>A0A2D2B1A5</accession>
<evidence type="ECO:0000313" key="7">
    <source>
        <dbReference type="Proteomes" id="UP000228945"/>
    </source>
</evidence>